<comment type="caution">
    <text evidence="6">The sequence shown here is derived from an EMBL/GenBank/DDBJ whole genome shotgun (WGS) entry which is preliminary data.</text>
</comment>
<gene>
    <name evidence="6" type="ORF">H9856_05745</name>
</gene>
<evidence type="ECO:0000259" key="5">
    <source>
        <dbReference type="Pfam" id="PF01229"/>
    </source>
</evidence>
<evidence type="ECO:0000256" key="3">
    <source>
        <dbReference type="ARBA" id="ARBA00023295"/>
    </source>
</evidence>
<comment type="similarity">
    <text evidence="1">Belongs to the glycosyl hydrolase 39 family.</text>
</comment>
<dbReference type="GO" id="GO:0004553">
    <property type="term" value="F:hydrolase activity, hydrolyzing O-glycosyl compounds"/>
    <property type="evidence" value="ECO:0007669"/>
    <property type="project" value="InterPro"/>
</dbReference>
<dbReference type="GO" id="GO:0005975">
    <property type="term" value="P:carbohydrate metabolic process"/>
    <property type="evidence" value="ECO:0007669"/>
    <property type="project" value="InterPro"/>
</dbReference>
<keyword evidence="2" id="KW-0378">Hydrolase</keyword>
<evidence type="ECO:0000256" key="1">
    <source>
        <dbReference type="ARBA" id="ARBA00008875"/>
    </source>
</evidence>
<evidence type="ECO:0000313" key="7">
    <source>
        <dbReference type="Proteomes" id="UP000824231"/>
    </source>
</evidence>
<dbReference type="InterPro" id="IPR000514">
    <property type="entry name" value="Glyco_hydro_39"/>
</dbReference>
<dbReference type="InterPro" id="IPR051923">
    <property type="entry name" value="Glycosyl_Hydrolase_39"/>
</dbReference>
<reference evidence="6" key="2">
    <citation type="submission" date="2021-04" db="EMBL/GenBank/DDBJ databases">
        <authorList>
            <person name="Gilroy R."/>
        </authorList>
    </citation>
    <scope>NUCLEOTIDE SEQUENCE</scope>
    <source>
        <strain evidence="6">ChiSxjej3B15-572</strain>
    </source>
</reference>
<sequence length="487" mass="56313">MEDRMNTHFNNQAFECVGSGRLGLALDHEYLEELALVQRELGFKRIRFHGLFHDDVGIYQQHEDEQGNVEVEYNYTYLDRIFDSFQRLHINPCLETGFMPAKLASGPETFSYWQGHITPPNNEQRWLDLVTTTLKHLVDRYGETVYTWPIEIWNEPNIDQFWSGDEDDYLHFFAITFNAIKQLDDRFIVGGPAICGVQDEKWIKDFLAFCEKENLHPDFITRHFYTVSVVPTAGHYRYPELRDLKESLHELETSRKLIDQSSLKGLPMYITEFSTSYSPDAPLHDTVKNAAYVADMLSKMGDTCELYSYWTFGDVFEEKGIPYQLFHGGFGLLADHQIKKPTYWTYVFYKQLLDHCTLKNDHAVVTNDDQGCQAGVVWNYRRDHDVAPYYYDIKQDQFDSAVLTLQLVDQNHGNPLKTWHYLGEPANPQAADVKLIKQAANPEIKTVILHRGESYSLAVSADAVVGFTVKPRSTASDRGFDYTKLTK</sequence>
<dbReference type="PANTHER" id="PTHR12631:SF10">
    <property type="entry name" value="BETA-XYLOSIDASE-LIKE PROTEIN-RELATED"/>
    <property type="match status" value="1"/>
</dbReference>
<dbReference type="SUPFAM" id="SSF51445">
    <property type="entry name" value="(Trans)glycosidases"/>
    <property type="match status" value="1"/>
</dbReference>
<proteinExistence type="inferred from homology"/>
<dbReference type="Pfam" id="PF01229">
    <property type="entry name" value="Glyco_hydro_39"/>
    <property type="match status" value="1"/>
</dbReference>
<dbReference type="InterPro" id="IPR049166">
    <property type="entry name" value="GH39_cat"/>
</dbReference>
<name>A0A9D1VIW8_9LACO</name>
<accession>A0A9D1VIW8</accession>
<dbReference type="PANTHER" id="PTHR12631">
    <property type="entry name" value="ALPHA-L-IDURONIDASE"/>
    <property type="match status" value="1"/>
</dbReference>
<dbReference type="EMBL" id="DXFH01000024">
    <property type="protein sequence ID" value="HIX35876.1"/>
    <property type="molecule type" value="Genomic_DNA"/>
</dbReference>
<dbReference type="Gene3D" id="2.60.40.1500">
    <property type="entry name" value="Glycosyl hydrolase domain, family 39"/>
    <property type="match status" value="1"/>
</dbReference>
<feature type="domain" description="Glycosyl hydrolases family 39 N-terminal catalytic" evidence="5">
    <location>
        <begin position="6"/>
        <end position="446"/>
    </location>
</feature>
<organism evidence="6 7">
    <name type="scientific">Candidatus Limosilactobacillus merdigallinarum</name>
    <dbReference type="NCBI Taxonomy" id="2838652"/>
    <lineage>
        <taxon>Bacteria</taxon>
        <taxon>Bacillati</taxon>
        <taxon>Bacillota</taxon>
        <taxon>Bacilli</taxon>
        <taxon>Lactobacillales</taxon>
        <taxon>Lactobacillaceae</taxon>
        <taxon>Limosilactobacillus</taxon>
    </lineage>
</organism>
<evidence type="ECO:0000313" key="6">
    <source>
        <dbReference type="EMBL" id="HIX35876.1"/>
    </source>
</evidence>
<dbReference type="InterPro" id="IPR017853">
    <property type="entry name" value="GH"/>
</dbReference>
<dbReference type="Gene3D" id="3.20.20.80">
    <property type="entry name" value="Glycosidases"/>
    <property type="match status" value="1"/>
</dbReference>
<evidence type="ECO:0000256" key="4">
    <source>
        <dbReference type="PIRSR" id="PIRSR600514-1"/>
    </source>
</evidence>
<dbReference type="PRINTS" id="PR00745">
    <property type="entry name" value="GLHYDRLASE39"/>
</dbReference>
<dbReference type="SUPFAM" id="SSF51011">
    <property type="entry name" value="Glycosyl hydrolase domain"/>
    <property type="match status" value="1"/>
</dbReference>
<feature type="active site" description="Proton donor" evidence="4">
    <location>
        <position position="155"/>
    </location>
</feature>
<protein>
    <submittedName>
        <fullName evidence="6">Cellulase family glycosylhydrolase</fullName>
    </submittedName>
</protein>
<keyword evidence="3" id="KW-0326">Glycosidase</keyword>
<dbReference type="AlphaFoldDB" id="A0A9D1VIW8"/>
<reference evidence="6" key="1">
    <citation type="journal article" date="2021" name="PeerJ">
        <title>Extensive microbial diversity within the chicken gut microbiome revealed by metagenomics and culture.</title>
        <authorList>
            <person name="Gilroy R."/>
            <person name="Ravi A."/>
            <person name="Getino M."/>
            <person name="Pursley I."/>
            <person name="Horton D.L."/>
            <person name="Alikhan N.F."/>
            <person name="Baker D."/>
            <person name="Gharbi K."/>
            <person name="Hall N."/>
            <person name="Watson M."/>
            <person name="Adriaenssens E.M."/>
            <person name="Foster-Nyarko E."/>
            <person name="Jarju S."/>
            <person name="Secka A."/>
            <person name="Antonio M."/>
            <person name="Oren A."/>
            <person name="Chaudhuri R.R."/>
            <person name="La Ragione R."/>
            <person name="Hildebrand F."/>
            <person name="Pallen M.J."/>
        </authorList>
    </citation>
    <scope>NUCLEOTIDE SEQUENCE</scope>
    <source>
        <strain evidence="6">ChiSxjej3B15-572</strain>
    </source>
</reference>
<evidence type="ECO:0000256" key="2">
    <source>
        <dbReference type="ARBA" id="ARBA00022801"/>
    </source>
</evidence>
<dbReference type="Proteomes" id="UP000824231">
    <property type="component" value="Unassembled WGS sequence"/>
</dbReference>